<evidence type="ECO:0000313" key="11">
    <source>
        <dbReference type="Proteomes" id="UP000054937"/>
    </source>
</evidence>
<dbReference type="EMBL" id="LDAU01000180">
    <property type="protein sequence ID" value="KRX00893.1"/>
    <property type="molecule type" value="Genomic_DNA"/>
</dbReference>
<keyword evidence="6" id="KW-0507">mRNA processing</keyword>
<dbReference type="AlphaFoldDB" id="A0A0V0QFB9"/>
<evidence type="ECO:0000256" key="5">
    <source>
        <dbReference type="ARBA" id="ARBA00022884"/>
    </source>
</evidence>
<dbReference type="Proteomes" id="UP000054937">
    <property type="component" value="Unassembled WGS sequence"/>
</dbReference>
<sequence length="224" mass="26770">MLKELAQKVEDNGETYYRYINKYFGLQTKKLDFHKEKIHGVEYGFFLAESVGKKQGDKITFVPEYLIYLDEFIKQMEEQGMQVVENDNFLDFYKKQRNQYSQQLLSIFSHFEQTSDQIDEDQWDCIHCYRVLVFKKYKGKEQDQKQREYDIEQHSEVRVKYIKQSIQEKQQFFLNKEQHKKQQQNALSNNTTNVNGNGNINGTFSDSDEEEIKCSANEKQISVN</sequence>
<accession>A0A0V0QFB9</accession>
<dbReference type="InParanoid" id="A0A0V0QFB9"/>
<keyword evidence="6" id="KW-0506">mRNA capping</keyword>
<evidence type="ECO:0000256" key="2">
    <source>
        <dbReference type="ARBA" id="ARBA00022603"/>
    </source>
</evidence>
<dbReference type="PANTHER" id="PTHR12189">
    <property type="entry name" value="MRNA GUANINE-7- METHYLTRANSFERASE"/>
    <property type="match status" value="1"/>
</dbReference>
<evidence type="ECO:0000256" key="1">
    <source>
        <dbReference type="ARBA" id="ARBA00011926"/>
    </source>
</evidence>
<keyword evidence="2" id="KW-0489">Methyltransferase</keyword>
<dbReference type="InterPro" id="IPR004971">
    <property type="entry name" value="mRNA_G-N7_MeTrfase_dom"/>
</dbReference>
<feature type="domain" description="MRNA cap 0 methyltransferase" evidence="9">
    <location>
        <begin position="1"/>
        <end position="137"/>
    </location>
</feature>
<dbReference type="Gene3D" id="3.40.50.150">
    <property type="entry name" value="Vaccinia Virus protein VP39"/>
    <property type="match status" value="1"/>
</dbReference>
<evidence type="ECO:0000256" key="3">
    <source>
        <dbReference type="ARBA" id="ARBA00022679"/>
    </source>
</evidence>
<dbReference type="PROSITE" id="PS51562">
    <property type="entry name" value="RNA_CAP0_MT"/>
    <property type="match status" value="1"/>
</dbReference>
<dbReference type="OMA" id="QIDEDQW"/>
<feature type="region of interest" description="Disordered" evidence="8">
    <location>
        <begin position="178"/>
        <end position="224"/>
    </location>
</feature>
<comment type="caution">
    <text evidence="10">The sequence shown here is derived from an EMBL/GenBank/DDBJ whole genome shotgun (WGS) entry which is preliminary data.</text>
</comment>
<evidence type="ECO:0000256" key="4">
    <source>
        <dbReference type="ARBA" id="ARBA00022691"/>
    </source>
</evidence>
<name>A0A0V0QFB9_PSEPJ</name>
<evidence type="ECO:0000256" key="6">
    <source>
        <dbReference type="ARBA" id="ARBA00023042"/>
    </source>
</evidence>
<dbReference type="InterPro" id="IPR029063">
    <property type="entry name" value="SAM-dependent_MTases_sf"/>
</dbReference>
<keyword evidence="3" id="KW-0808">Transferase</keyword>
<dbReference type="GO" id="GO:0004482">
    <property type="term" value="F:mRNA 5'-cap (guanine-N7-)-methyltransferase activity"/>
    <property type="evidence" value="ECO:0007669"/>
    <property type="project" value="UniProtKB-EC"/>
</dbReference>
<organism evidence="10 11">
    <name type="scientific">Pseudocohnilembus persalinus</name>
    <name type="common">Ciliate</name>
    <dbReference type="NCBI Taxonomy" id="266149"/>
    <lineage>
        <taxon>Eukaryota</taxon>
        <taxon>Sar</taxon>
        <taxon>Alveolata</taxon>
        <taxon>Ciliophora</taxon>
        <taxon>Intramacronucleata</taxon>
        <taxon>Oligohymenophorea</taxon>
        <taxon>Scuticociliatia</taxon>
        <taxon>Philasterida</taxon>
        <taxon>Pseudocohnilembidae</taxon>
        <taxon>Pseudocohnilembus</taxon>
    </lineage>
</organism>
<evidence type="ECO:0000256" key="7">
    <source>
        <dbReference type="ARBA" id="ARBA00044712"/>
    </source>
</evidence>
<proteinExistence type="predicted"/>
<dbReference type="GO" id="GO:0003723">
    <property type="term" value="F:RNA binding"/>
    <property type="evidence" value="ECO:0007669"/>
    <property type="project" value="UniProtKB-KW"/>
</dbReference>
<dbReference type="InterPro" id="IPR039753">
    <property type="entry name" value="RG7MT1"/>
</dbReference>
<keyword evidence="4" id="KW-0949">S-adenosyl-L-methionine</keyword>
<dbReference type="EC" id="2.1.1.56" evidence="1"/>
<dbReference type="Pfam" id="PF03291">
    <property type="entry name" value="mRNA_G-N7_MeTrfase"/>
    <property type="match status" value="1"/>
</dbReference>
<feature type="compositionally biased region" description="Low complexity" evidence="8">
    <location>
        <begin position="189"/>
        <end position="203"/>
    </location>
</feature>
<protein>
    <recommendedName>
        <fullName evidence="1">mRNA (guanine-N(7))-methyltransferase</fullName>
        <ecNumber evidence="1">2.1.1.56</ecNumber>
    </recommendedName>
</protein>
<dbReference type="PANTHER" id="PTHR12189:SF2">
    <property type="entry name" value="MRNA CAP GUANINE-N7 METHYLTRANSFERASE"/>
    <property type="match status" value="1"/>
</dbReference>
<evidence type="ECO:0000259" key="9">
    <source>
        <dbReference type="PROSITE" id="PS51562"/>
    </source>
</evidence>
<reference evidence="10 11" key="1">
    <citation type="journal article" date="2015" name="Sci. Rep.">
        <title>Genome of the facultative scuticociliatosis pathogen Pseudocohnilembus persalinus provides insight into its virulence through horizontal gene transfer.</title>
        <authorList>
            <person name="Xiong J."/>
            <person name="Wang G."/>
            <person name="Cheng J."/>
            <person name="Tian M."/>
            <person name="Pan X."/>
            <person name="Warren A."/>
            <person name="Jiang C."/>
            <person name="Yuan D."/>
            <person name="Miao W."/>
        </authorList>
    </citation>
    <scope>NUCLEOTIDE SEQUENCE [LARGE SCALE GENOMIC DNA]</scope>
    <source>
        <strain evidence="10">36N120E</strain>
    </source>
</reference>
<dbReference type="GO" id="GO:0005634">
    <property type="term" value="C:nucleus"/>
    <property type="evidence" value="ECO:0007669"/>
    <property type="project" value="TreeGrafter"/>
</dbReference>
<evidence type="ECO:0000313" key="10">
    <source>
        <dbReference type="EMBL" id="KRX00893.1"/>
    </source>
</evidence>
<comment type="catalytic activity">
    <reaction evidence="7">
        <text>a 5'-end (5'-triphosphoguanosine)-ribonucleoside in mRNA + S-adenosyl-L-methionine = a 5'-end (N(7)-methyl 5'-triphosphoguanosine)-ribonucleoside in mRNA + S-adenosyl-L-homocysteine</text>
        <dbReference type="Rhea" id="RHEA:67008"/>
        <dbReference type="Rhea" id="RHEA-COMP:17166"/>
        <dbReference type="Rhea" id="RHEA-COMP:17167"/>
        <dbReference type="ChEBI" id="CHEBI:57856"/>
        <dbReference type="ChEBI" id="CHEBI:59789"/>
        <dbReference type="ChEBI" id="CHEBI:156461"/>
        <dbReference type="ChEBI" id="CHEBI:167617"/>
        <dbReference type="EC" id="2.1.1.56"/>
    </reaction>
</comment>
<gene>
    <name evidence="10" type="ORF">PPERSA_09499</name>
</gene>
<keyword evidence="11" id="KW-1185">Reference proteome</keyword>
<keyword evidence="5" id="KW-0694">RNA-binding</keyword>
<evidence type="ECO:0000256" key="8">
    <source>
        <dbReference type="SAM" id="MobiDB-lite"/>
    </source>
</evidence>